<evidence type="ECO:0000313" key="10">
    <source>
        <dbReference type="EMBL" id="EDW05058.1"/>
    </source>
</evidence>
<dbReference type="InterPro" id="IPR039859">
    <property type="entry name" value="PFA4/ZDH16/20/ERF2-like"/>
</dbReference>
<organism evidence="11">
    <name type="scientific">Drosophila grimshawi</name>
    <name type="common">Hawaiian fruit fly</name>
    <name type="synonym">Idiomyia grimshawi</name>
    <dbReference type="NCBI Taxonomy" id="7222"/>
    <lineage>
        <taxon>Eukaryota</taxon>
        <taxon>Metazoa</taxon>
        <taxon>Ecdysozoa</taxon>
        <taxon>Arthropoda</taxon>
        <taxon>Hexapoda</taxon>
        <taxon>Insecta</taxon>
        <taxon>Pterygota</taxon>
        <taxon>Neoptera</taxon>
        <taxon>Endopterygota</taxon>
        <taxon>Diptera</taxon>
        <taxon>Brachycera</taxon>
        <taxon>Muscomorpha</taxon>
        <taxon>Ephydroidea</taxon>
        <taxon>Drosophilidae</taxon>
        <taxon>Drosophila</taxon>
        <taxon>Hawaiian Drosophila</taxon>
    </lineage>
</organism>
<dbReference type="AlphaFoldDB" id="B4K105"/>
<dbReference type="STRING" id="7222.B4K105"/>
<feature type="transmembrane region" description="Helical" evidence="7">
    <location>
        <begin position="65"/>
        <end position="86"/>
    </location>
</feature>
<evidence type="ECO:0000313" key="11">
    <source>
        <dbReference type="Proteomes" id="UP000001070"/>
    </source>
</evidence>
<keyword evidence="2 7" id="KW-0808">Transferase</keyword>
<comment type="subcellular location">
    <subcellularLocation>
        <location evidence="1">Membrane</location>
        <topology evidence="1">Multi-pass membrane protein</topology>
    </subcellularLocation>
</comment>
<dbReference type="OrthoDB" id="302728at2759"/>
<proteinExistence type="inferred from homology"/>
<keyword evidence="3 7" id="KW-0812">Transmembrane</keyword>
<dbReference type="Proteomes" id="UP000001070">
    <property type="component" value="Unassembled WGS sequence"/>
</dbReference>
<name>B4K105_DROGR</name>
<dbReference type="EC" id="2.3.1.225" evidence="7"/>
<dbReference type="KEGG" id="dgr:6570747"/>
<evidence type="ECO:0000256" key="1">
    <source>
        <dbReference type="ARBA" id="ARBA00004141"/>
    </source>
</evidence>
<reference evidence="10 11" key="1">
    <citation type="journal article" date="2007" name="Nature">
        <title>Evolution of genes and genomes on the Drosophila phylogeny.</title>
        <authorList>
            <consortium name="Drosophila 12 Genomes Consortium"/>
            <person name="Clark A.G."/>
            <person name="Eisen M.B."/>
            <person name="Smith D.R."/>
            <person name="Bergman C.M."/>
            <person name="Oliver B."/>
            <person name="Markow T.A."/>
            <person name="Kaufman T.C."/>
            <person name="Kellis M."/>
            <person name="Gelbart W."/>
            <person name="Iyer V.N."/>
            <person name="Pollard D.A."/>
            <person name="Sackton T.B."/>
            <person name="Larracuente A.M."/>
            <person name="Singh N.D."/>
            <person name="Abad J.P."/>
            <person name="Abt D.N."/>
            <person name="Adryan B."/>
            <person name="Aguade M."/>
            <person name="Akashi H."/>
            <person name="Anderson W.W."/>
            <person name="Aquadro C.F."/>
            <person name="Ardell D.H."/>
            <person name="Arguello R."/>
            <person name="Artieri C.G."/>
            <person name="Barbash D.A."/>
            <person name="Barker D."/>
            <person name="Barsanti P."/>
            <person name="Batterham P."/>
            <person name="Batzoglou S."/>
            <person name="Begun D."/>
            <person name="Bhutkar A."/>
            <person name="Blanco E."/>
            <person name="Bosak S.A."/>
            <person name="Bradley R.K."/>
            <person name="Brand A.D."/>
            <person name="Brent M.R."/>
            <person name="Brooks A.N."/>
            <person name="Brown R.H."/>
            <person name="Butlin R.K."/>
            <person name="Caggese C."/>
            <person name="Calvi B.R."/>
            <person name="Bernardo de Carvalho A."/>
            <person name="Caspi A."/>
            <person name="Castrezana S."/>
            <person name="Celniker S.E."/>
            <person name="Chang J.L."/>
            <person name="Chapple C."/>
            <person name="Chatterji S."/>
            <person name="Chinwalla A."/>
            <person name="Civetta A."/>
            <person name="Clifton S.W."/>
            <person name="Comeron J.M."/>
            <person name="Costello J.C."/>
            <person name="Coyne J.A."/>
            <person name="Daub J."/>
            <person name="David R.G."/>
            <person name="Delcher A.L."/>
            <person name="Delehaunty K."/>
            <person name="Do C.B."/>
            <person name="Ebling H."/>
            <person name="Edwards K."/>
            <person name="Eickbush T."/>
            <person name="Evans J.D."/>
            <person name="Filipski A."/>
            <person name="Findeiss S."/>
            <person name="Freyhult E."/>
            <person name="Fulton L."/>
            <person name="Fulton R."/>
            <person name="Garcia A.C."/>
            <person name="Gardiner A."/>
            <person name="Garfield D.A."/>
            <person name="Garvin B.E."/>
            <person name="Gibson G."/>
            <person name="Gilbert D."/>
            <person name="Gnerre S."/>
            <person name="Godfrey J."/>
            <person name="Good R."/>
            <person name="Gotea V."/>
            <person name="Gravely B."/>
            <person name="Greenberg A.J."/>
            <person name="Griffiths-Jones S."/>
            <person name="Gross S."/>
            <person name="Guigo R."/>
            <person name="Gustafson E.A."/>
            <person name="Haerty W."/>
            <person name="Hahn M.W."/>
            <person name="Halligan D.L."/>
            <person name="Halpern A.L."/>
            <person name="Halter G.M."/>
            <person name="Han M.V."/>
            <person name="Heger A."/>
            <person name="Hillier L."/>
            <person name="Hinrichs A.S."/>
            <person name="Holmes I."/>
            <person name="Hoskins R.A."/>
            <person name="Hubisz M.J."/>
            <person name="Hultmark D."/>
            <person name="Huntley M.A."/>
            <person name="Jaffe D.B."/>
            <person name="Jagadeeshan S."/>
            <person name="Jeck W.R."/>
            <person name="Johnson J."/>
            <person name="Jones C.D."/>
            <person name="Jordan W.C."/>
            <person name="Karpen G.H."/>
            <person name="Kataoka E."/>
            <person name="Keightley P.D."/>
            <person name="Kheradpour P."/>
            <person name="Kirkness E.F."/>
            <person name="Koerich L.B."/>
            <person name="Kristiansen K."/>
            <person name="Kudrna D."/>
            <person name="Kulathinal R.J."/>
            <person name="Kumar S."/>
            <person name="Kwok R."/>
            <person name="Lander E."/>
            <person name="Langley C.H."/>
            <person name="Lapoint R."/>
            <person name="Lazzaro B.P."/>
            <person name="Lee S.J."/>
            <person name="Levesque L."/>
            <person name="Li R."/>
            <person name="Lin C.F."/>
            <person name="Lin M.F."/>
            <person name="Lindblad-Toh K."/>
            <person name="Llopart A."/>
            <person name="Long M."/>
            <person name="Low L."/>
            <person name="Lozovsky E."/>
            <person name="Lu J."/>
            <person name="Luo M."/>
            <person name="Machado C.A."/>
            <person name="Makalowski W."/>
            <person name="Marzo M."/>
            <person name="Matsuda M."/>
            <person name="Matzkin L."/>
            <person name="McAllister B."/>
            <person name="McBride C.S."/>
            <person name="McKernan B."/>
            <person name="McKernan K."/>
            <person name="Mendez-Lago M."/>
            <person name="Minx P."/>
            <person name="Mollenhauer M.U."/>
            <person name="Montooth K."/>
            <person name="Mount S.M."/>
            <person name="Mu X."/>
            <person name="Myers E."/>
            <person name="Negre B."/>
            <person name="Newfeld S."/>
            <person name="Nielsen R."/>
            <person name="Noor M.A."/>
            <person name="O'Grady P."/>
            <person name="Pachter L."/>
            <person name="Papaceit M."/>
            <person name="Parisi M.J."/>
            <person name="Parisi M."/>
            <person name="Parts L."/>
            <person name="Pedersen J.S."/>
            <person name="Pesole G."/>
            <person name="Phillippy A.M."/>
            <person name="Ponting C.P."/>
            <person name="Pop M."/>
            <person name="Porcelli D."/>
            <person name="Powell J.R."/>
            <person name="Prohaska S."/>
            <person name="Pruitt K."/>
            <person name="Puig M."/>
            <person name="Quesneville H."/>
            <person name="Ram K.R."/>
            <person name="Rand D."/>
            <person name="Rasmussen M.D."/>
            <person name="Reed L.K."/>
            <person name="Reenan R."/>
            <person name="Reily A."/>
            <person name="Remington K.A."/>
            <person name="Rieger T.T."/>
            <person name="Ritchie M.G."/>
            <person name="Robin C."/>
            <person name="Rogers Y.H."/>
            <person name="Rohde C."/>
            <person name="Rozas J."/>
            <person name="Rubenfield M.J."/>
            <person name="Ruiz A."/>
            <person name="Russo S."/>
            <person name="Salzberg S.L."/>
            <person name="Sanchez-Gracia A."/>
            <person name="Saranga D.J."/>
            <person name="Sato H."/>
            <person name="Schaeffer S.W."/>
            <person name="Schatz M.C."/>
            <person name="Schlenke T."/>
            <person name="Schwartz R."/>
            <person name="Segarra C."/>
            <person name="Singh R.S."/>
            <person name="Sirot L."/>
            <person name="Sirota M."/>
            <person name="Sisneros N.B."/>
            <person name="Smith C.D."/>
            <person name="Smith T.F."/>
            <person name="Spieth J."/>
            <person name="Stage D.E."/>
            <person name="Stark A."/>
            <person name="Stephan W."/>
            <person name="Strausberg R.L."/>
            <person name="Strempel S."/>
            <person name="Sturgill D."/>
            <person name="Sutton G."/>
            <person name="Sutton G.G."/>
            <person name="Tao W."/>
            <person name="Teichmann S."/>
            <person name="Tobari Y.N."/>
            <person name="Tomimura Y."/>
            <person name="Tsolas J.M."/>
            <person name="Valente V.L."/>
            <person name="Venter E."/>
            <person name="Venter J.C."/>
            <person name="Vicario S."/>
            <person name="Vieira F.G."/>
            <person name="Vilella A.J."/>
            <person name="Villasante A."/>
            <person name="Walenz B."/>
            <person name="Wang J."/>
            <person name="Wasserman M."/>
            <person name="Watts T."/>
            <person name="Wilson D."/>
            <person name="Wilson R.K."/>
            <person name="Wing R.A."/>
            <person name="Wolfner M.F."/>
            <person name="Wong A."/>
            <person name="Wong G.K."/>
            <person name="Wu C.I."/>
            <person name="Wu G."/>
            <person name="Yamamoto D."/>
            <person name="Yang H.P."/>
            <person name="Yang S.P."/>
            <person name="Yorke J.A."/>
            <person name="Yoshida K."/>
            <person name="Zdobnov E."/>
            <person name="Zhang P."/>
            <person name="Zhang Y."/>
            <person name="Zimin A.V."/>
            <person name="Baldwin J."/>
            <person name="Abdouelleil A."/>
            <person name="Abdulkadir J."/>
            <person name="Abebe A."/>
            <person name="Abera B."/>
            <person name="Abreu J."/>
            <person name="Acer S.C."/>
            <person name="Aftuck L."/>
            <person name="Alexander A."/>
            <person name="An P."/>
            <person name="Anderson E."/>
            <person name="Anderson S."/>
            <person name="Arachi H."/>
            <person name="Azer M."/>
            <person name="Bachantsang P."/>
            <person name="Barry A."/>
            <person name="Bayul T."/>
            <person name="Berlin A."/>
            <person name="Bessette D."/>
            <person name="Bloom T."/>
            <person name="Blye J."/>
            <person name="Boguslavskiy L."/>
            <person name="Bonnet C."/>
            <person name="Boukhgalter B."/>
            <person name="Bourzgui I."/>
            <person name="Brown A."/>
            <person name="Cahill P."/>
            <person name="Channer S."/>
            <person name="Cheshatsang Y."/>
            <person name="Chuda L."/>
            <person name="Citroen M."/>
            <person name="Collymore A."/>
            <person name="Cooke P."/>
            <person name="Costello M."/>
            <person name="D'Aco K."/>
            <person name="Daza R."/>
            <person name="De Haan G."/>
            <person name="DeGray S."/>
            <person name="DeMaso C."/>
            <person name="Dhargay N."/>
            <person name="Dooley K."/>
            <person name="Dooley E."/>
            <person name="Doricent M."/>
            <person name="Dorje P."/>
            <person name="Dorjee K."/>
            <person name="Dupes A."/>
            <person name="Elong R."/>
            <person name="Falk J."/>
            <person name="Farina A."/>
            <person name="Faro S."/>
            <person name="Ferguson D."/>
            <person name="Fisher S."/>
            <person name="Foley C.D."/>
            <person name="Franke A."/>
            <person name="Friedrich D."/>
            <person name="Gadbois L."/>
            <person name="Gearin G."/>
            <person name="Gearin C.R."/>
            <person name="Giannoukos G."/>
            <person name="Goode T."/>
            <person name="Graham J."/>
            <person name="Grandbois E."/>
            <person name="Grewal S."/>
            <person name="Gyaltsen K."/>
            <person name="Hafez N."/>
            <person name="Hagos B."/>
            <person name="Hall J."/>
            <person name="Henson C."/>
            <person name="Hollinger A."/>
            <person name="Honan T."/>
            <person name="Huard M.D."/>
            <person name="Hughes L."/>
            <person name="Hurhula B."/>
            <person name="Husby M.E."/>
            <person name="Kamat A."/>
            <person name="Kanga B."/>
            <person name="Kashin S."/>
            <person name="Khazanovich D."/>
            <person name="Kisner P."/>
            <person name="Lance K."/>
            <person name="Lara M."/>
            <person name="Lee W."/>
            <person name="Lennon N."/>
            <person name="Letendre F."/>
            <person name="LeVine R."/>
            <person name="Lipovsky A."/>
            <person name="Liu X."/>
            <person name="Liu J."/>
            <person name="Liu S."/>
            <person name="Lokyitsang T."/>
            <person name="Lokyitsang Y."/>
            <person name="Lubonja R."/>
            <person name="Lui A."/>
            <person name="MacDonald P."/>
            <person name="Magnisalis V."/>
            <person name="Maru K."/>
            <person name="Matthews C."/>
            <person name="McCusker W."/>
            <person name="McDonough S."/>
            <person name="Mehta T."/>
            <person name="Meldrim J."/>
            <person name="Meneus L."/>
            <person name="Mihai O."/>
            <person name="Mihalev A."/>
            <person name="Mihova T."/>
            <person name="Mittelman R."/>
            <person name="Mlenga V."/>
            <person name="Montmayeur A."/>
            <person name="Mulrain L."/>
            <person name="Navidi A."/>
            <person name="Naylor J."/>
            <person name="Negash T."/>
            <person name="Nguyen T."/>
            <person name="Nguyen N."/>
            <person name="Nicol R."/>
            <person name="Norbu C."/>
            <person name="Norbu N."/>
            <person name="Novod N."/>
            <person name="O'Neill B."/>
            <person name="Osman S."/>
            <person name="Markiewicz E."/>
            <person name="Oyono O.L."/>
            <person name="Patti C."/>
            <person name="Phunkhang P."/>
            <person name="Pierre F."/>
            <person name="Priest M."/>
            <person name="Raghuraman S."/>
            <person name="Rege F."/>
            <person name="Reyes R."/>
            <person name="Rise C."/>
            <person name="Rogov P."/>
            <person name="Ross K."/>
            <person name="Ryan E."/>
            <person name="Settipalli S."/>
            <person name="Shea T."/>
            <person name="Sherpa N."/>
            <person name="Shi L."/>
            <person name="Shih D."/>
            <person name="Sparrow T."/>
            <person name="Spaulding J."/>
            <person name="Stalker J."/>
            <person name="Stange-Thomann N."/>
            <person name="Stavropoulos S."/>
            <person name="Stone C."/>
            <person name="Strader C."/>
            <person name="Tesfaye S."/>
            <person name="Thomson T."/>
            <person name="Thoulutsang Y."/>
            <person name="Thoulutsang D."/>
            <person name="Topham K."/>
            <person name="Topping I."/>
            <person name="Tsamla T."/>
            <person name="Vassiliev H."/>
            <person name="Vo A."/>
            <person name="Wangchuk T."/>
            <person name="Wangdi T."/>
            <person name="Weiand M."/>
            <person name="Wilkinson J."/>
            <person name="Wilson A."/>
            <person name="Yadav S."/>
            <person name="Young G."/>
            <person name="Yu Q."/>
            <person name="Zembek L."/>
            <person name="Zhong D."/>
            <person name="Zimmer A."/>
            <person name="Zwirko Z."/>
            <person name="Jaffe D.B."/>
            <person name="Alvarez P."/>
            <person name="Brockman W."/>
            <person name="Butler J."/>
            <person name="Chin C."/>
            <person name="Gnerre S."/>
            <person name="Grabherr M."/>
            <person name="Kleber M."/>
            <person name="Mauceli E."/>
            <person name="MacCallum I."/>
        </authorList>
    </citation>
    <scope>NUCLEOTIDE SEQUENCE [LARGE SCALE GENOMIC DNA]</scope>
    <source>
        <strain evidence="11">Tucson 15287-2541.00</strain>
    </source>
</reference>
<evidence type="ECO:0000256" key="4">
    <source>
        <dbReference type="ARBA" id="ARBA00022989"/>
    </source>
</evidence>
<feature type="transmembrane region" description="Helical" evidence="7">
    <location>
        <begin position="154"/>
        <end position="178"/>
    </location>
</feature>
<dbReference type="EMBL" id="CH916673">
    <property type="protein sequence ID" value="EDW05058.1"/>
    <property type="molecule type" value="Genomic_DNA"/>
</dbReference>
<comment type="catalytic activity">
    <reaction evidence="7">
        <text>L-cysteinyl-[protein] + hexadecanoyl-CoA = S-hexadecanoyl-L-cysteinyl-[protein] + CoA</text>
        <dbReference type="Rhea" id="RHEA:36683"/>
        <dbReference type="Rhea" id="RHEA-COMP:10131"/>
        <dbReference type="Rhea" id="RHEA-COMP:11032"/>
        <dbReference type="ChEBI" id="CHEBI:29950"/>
        <dbReference type="ChEBI" id="CHEBI:57287"/>
        <dbReference type="ChEBI" id="CHEBI:57379"/>
        <dbReference type="ChEBI" id="CHEBI:74151"/>
        <dbReference type="EC" id="2.3.1.225"/>
    </reaction>
</comment>
<comment type="domain">
    <text evidence="7">The DHHC domain is required for palmitoyltransferase activity.</text>
</comment>
<dbReference type="InterPro" id="IPR001594">
    <property type="entry name" value="Palmitoyltrfase_DHHC"/>
</dbReference>
<evidence type="ECO:0000256" key="2">
    <source>
        <dbReference type="ARBA" id="ARBA00022679"/>
    </source>
</evidence>
<feature type="transmembrane region" description="Helical" evidence="7">
    <location>
        <begin position="217"/>
        <end position="246"/>
    </location>
</feature>
<keyword evidence="11" id="KW-1185">Reference proteome</keyword>
<accession>B4K105</accession>
<comment type="similarity">
    <text evidence="7">Belongs to the DHHC palmitoyltransferase family.</text>
</comment>
<evidence type="ECO:0000259" key="9">
    <source>
        <dbReference type="Pfam" id="PF01529"/>
    </source>
</evidence>
<dbReference type="PROSITE" id="PS50216">
    <property type="entry name" value="DHHC"/>
    <property type="match status" value="1"/>
</dbReference>
<feature type="region of interest" description="Disordered" evidence="8">
    <location>
        <begin position="289"/>
        <end position="308"/>
    </location>
</feature>
<dbReference type="PANTHER" id="PTHR12246">
    <property type="entry name" value="PALMITOYLTRANSFERASE ZDHHC16"/>
    <property type="match status" value="1"/>
</dbReference>
<dbReference type="HOGENOM" id="CLU_027721_5_1_1"/>
<evidence type="ECO:0000256" key="7">
    <source>
        <dbReference type="RuleBase" id="RU079119"/>
    </source>
</evidence>
<evidence type="ECO:0000256" key="6">
    <source>
        <dbReference type="ARBA" id="ARBA00023315"/>
    </source>
</evidence>
<feature type="compositionally biased region" description="Polar residues" evidence="8">
    <location>
        <begin position="289"/>
        <end position="300"/>
    </location>
</feature>
<keyword evidence="6 7" id="KW-0012">Acyltransferase</keyword>
<dbReference type="Pfam" id="PF01529">
    <property type="entry name" value="DHHC"/>
    <property type="match status" value="1"/>
</dbReference>
<gene>
    <name evidence="10" type="primary">Dgri\GH25236</name>
    <name evidence="10" type="ORF">Dgri_GH25236</name>
</gene>
<evidence type="ECO:0000256" key="8">
    <source>
        <dbReference type="SAM" id="MobiDB-lite"/>
    </source>
</evidence>
<feature type="transmembrane region" description="Helical" evidence="7">
    <location>
        <begin position="20"/>
        <end position="45"/>
    </location>
</feature>
<evidence type="ECO:0000256" key="3">
    <source>
        <dbReference type="ARBA" id="ARBA00022692"/>
    </source>
</evidence>
<dbReference type="GO" id="GO:0016020">
    <property type="term" value="C:membrane"/>
    <property type="evidence" value="ECO:0007669"/>
    <property type="project" value="UniProtKB-SubCell"/>
</dbReference>
<dbReference type="OMA" id="RRFWIFF"/>
<evidence type="ECO:0000256" key="5">
    <source>
        <dbReference type="ARBA" id="ARBA00023136"/>
    </source>
</evidence>
<feature type="domain" description="Palmitoyltransferase DHHC" evidence="9">
    <location>
        <begin position="110"/>
        <end position="249"/>
    </location>
</feature>
<sequence length="308" mass="35597">MVRPALIRLKKFLVRIISHYRARIVQIMHILSAALLLSSIAFFFIYEVFYILPNYLDASGCAYKFNWLLLLYLLHNILGNILYCWGTDTSFVALPKDRQQPLATEAHLWHLCTHCNMLVPPRTFHCRVCNCCILKRDHHCNFLANCIGHVNQRYFVALLLHLTLGCAIALIYNVLYLWEQRGAVLSNPNEFVGVCLGFHPLHLTMSREALFNNELNWLIFNCCILKLNAIALMLAGALLIIQLFMISRASCMHAIRDRSYDLGFSFNMRQVLGKRMLWTMLSPMVRSQLPQDGTRWQQPLDNEAKKPA</sequence>
<protein>
    <recommendedName>
        <fullName evidence="7">Palmitoyltransferase</fullName>
        <ecNumber evidence="7">2.3.1.225</ecNumber>
    </recommendedName>
</protein>
<keyword evidence="4 7" id="KW-1133">Transmembrane helix</keyword>
<dbReference type="FunCoup" id="B4K105">
    <property type="interactions" value="10"/>
</dbReference>
<dbReference type="GO" id="GO:0019706">
    <property type="term" value="F:protein-cysteine S-palmitoyltransferase activity"/>
    <property type="evidence" value="ECO:0007669"/>
    <property type="project" value="UniProtKB-EC"/>
</dbReference>
<dbReference type="eggNOG" id="KOG1311">
    <property type="taxonomic scope" value="Eukaryota"/>
</dbReference>
<dbReference type="InParanoid" id="B4K105"/>
<dbReference type="PhylomeDB" id="B4K105"/>
<keyword evidence="5 7" id="KW-0472">Membrane</keyword>